<dbReference type="Gene3D" id="2.160.10.10">
    <property type="entry name" value="Hexapeptide repeat proteins"/>
    <property type="match status" value="1"/>
</dbReference>
<evidence type="ECO:0000256" key="7">
    <source>
        <dbReference type="ARBA" id="ARBA00023315"/>
    </source>
</evidence>
<dbReference type="InterPro" id="IPR045304">
    <property type="entry name" value="LbH_SAT"/>
</dbReference>
<dbReference type="NCBIfam" id="TIGR01172">
    <property type="entry name" value="cysE"/>
    <property type="match status" value="1"/>
</dbReference>
<dbReference type="InterPro" id="IPR053376">
    <property type="entry name" value="Serine_acetyltransferase"/>
</dbReference>
<dbReference type="InterPro" id="IPR011004">
    <property type="entry name" value="Trimer_LpxA-like_sf"/>
</dbReference>
<evidence type="ECO:0000256" key="2">
    <source>
        <dbReference type="ARBA" id="ARBA00007274"/>
    </source>
</evidence>
<dbReference type="InterPro" id="IPR042122">
    <property type="entry name" value="Ser_AcTrfase_N_sf"/>
</dbReference>
<evidence type="ECO:0000256" key="5">
    <source>
        <dbReference type="ARBA" id="ARBA00022679"/>
    </source>
</evidence>
<accession>A0A2M7PRV5</accession>
<dbReference type="GO" id="GO:0006535">
    <property type="term" value="P:cysteine biosynthetic process from serine"/>
    <property type="evidence" value="ECO:0007669"/>
    <property type="project" value="InterPro"/>
</dbReference>
<keyword evidence="6" id="KW-0677">Repeat</keyword>
<evidence type="ECO:0000256" key="9">
    <source>
        <dbReference type="PIRNR" id="PIRNR000441"/>
    </source>
</evidence>
<dbReference type="PIRSF" id="PIRSF000441">
    <property type="entry name" value="CysE"/>
    <property type="match status" value="1"/>
</dbReference>
<dbReference type="EMBL" id="PFKO01000089">
    <property type="protein sequence ID" value="PIY33350.1"/>
    <property type="molecule type" value="Genomic_DNA"/>
</dbReference>
<dbReference type="GO" id="GO:0009001">
    <property type="term" value="F:serine O-acetyltransferase activity"/>
    <property type="evidence" value="ECO:0007669"/>
    <property type="project" value="UniProtKB-EC"/>
</dbReference>
<evidence type="ECO:0000256" key="8">
    <source>
        <dbReference type="ARBA" id="ARBA00049486"/>
    </source>
</evidence>
<comment type="subcellular location">
    <subcellularLocation>
        <location evidence="1">Cytoplasm</location>
    </subcellularLocation>
</comment>
<sequence length="235" mass="26164">MFKTLKEDIQNIFAKDPAAKNTLEVVLCYPGLHAIWLHRIAHWFYRKKMYTIARIISHINRHITDIEIHPGAKIGRRFFIDHGMGVVIGETTEIGDDVLMYSGVVLGGTSLEKKKRHPTLGNNVVIGTGAIVLGAINIGDNARIGAGSVVVTDAPPNTTVVGVPGRIGLGFSAKEIQALEHGKLPDPIADAIRFVMKEQEKLKERIKKLETLEGITRHIDEHIDKRKKRNRKCVF</sequence>
<dbReference type="FunFam" id="2.160.10.10:FF:000007">
    <property type="entry name" value="Serine acetyltransferase"/>
    <property type="match status" value="1"/>
</dbReference>
<dbReference type="NCBIfam" id="NF041874">
    <property type="entry name" value="EPS_EpsC"/>
    <property type="match status" value="1"/>
</dbReference>
<accession>A0A2M7K7Y8</accession>
<protein>
    <recommendedName>
        <fullName evidence="9">Serine acetyltransferase</fullName>
        <ecNumber evidence="9">2.3.1.30</ecNumber>
    </recommendedName>
</protein>
<dbReference type="PANTHER" id="PTHR42811">
    <property type="entry name" value="SERINE ACETYLTRANSFERASE"/>
    <property type="match status" value="1"/>
</dbReference>
<dbReference type="InterPro" id="IPR001451">
    <property type="entry name" value="Hexapep"/>
</dbReference>
<dbReference type="EC" id="2.3.1.30" evidence="9"/>
<dbReference type="SUPFAM" id="SSF51161">
    <property type="entry name" value="Trimeric LpxA-like enzymes"/>
    <property type="match status" value="1"/>
</dbReference>
<reference evidence="10" key="1">
    <citation type="submission" date="2017-09" db="EMBL/GenBank/DDBJ databases">
        <title>Depth-based differentiation of microbial function through sediment-hosted aquifers and enrichment of novel symbionts in the deep terrestrial subsurface.</title>
        <authorList>
            <person name="Probst A.J."/>
            <person name="Ladd B."/>
            <person name="Jarett J.K."/>
            <person name="Geller-Mcgrath D.E."/>
            <person name="Sieber C.M.K."/>
            <person name="Emerson J.B."/>
            <person name="Anantharaman K."/>
            <person name="Thomas B.C."/>
            <person name="Malmstrom R."/>
            <person name="Stieglmeier M."/>
            <person name="Klingl A."/>
            <person name="Woyke T."/>
            <person name="Ryan C.M."/>
            <person name="Banfield J.F."/>
        </authorList>
    </citation>
    <scope>NUCLEOTIDE SEQUENCE</scope>
    <source>
        <strain evidence="10">CG_4_8_14_3_um_filter_34_18</strain>
    </source>
</reference>
<comment type="caution">
    <text evidence="11">The sequence shown here is derived from an EMBL/GenBank/DDBJ whole genome shotgun (WGS) entry which is preliminary data.</text>
</comment>
<organism evidence="11 12">
    <name type="scientific">Candidatus Infernicultor aquiphilus</name>
    <dbReference type="NCBI Taxonomy" id="1805029"/>
    <lineage>
        <taxon>Bacteria</taxon>
        <taxon>Pseudomonadati</taxon>
        <taxon>Atribacterota</taxon>
        <taxon>Candidatus Phoenicimicrobiia</taxon>
        <taxon>Candidatus Pheonicimicrobiales</taxon>
        <taxon>Candidatus Phoenicimicrobiaceae</taxon>
        <taxon>Candidatus Infernicultor</taxon>
    </lineage>
</organism>
<evidence type="ECO:0000256" key="1">
    <source>
        <dbReference type="ARBA" id="ARBA00004496"/>
    </source>
</evidence>
<dbReference type="Pfam" id="PF00132">
    <property type="entry name" value="Hexapep"/>
    <property type="match status" value="1"/>
</dbReference>
<evidence type="ECO:0000256" key="3">
    <source>
        <dbReference type="ARBA" id="ARBA00022490"/>
    </source>
</evidence>
<dbReference type="GO" id="GO:0005737">
    <property type="term" value="C:cytoplasm"/>
    <property type="evidence" value="ECO:0007669"/>
    <property type="project" value="UniProtKB-SubCell"/>
</dbReference>
<dbReference type="CDD" id="cd03354">
    <property type="entry name" value="LbH_SAT"/>
    <property type="match status" value="1"/>
</dbReference>
<dbReference type="Proteomes" id="UP000231493">
    <property type="component" value="Unassembled WGS sequence"/>
</dbReference>
<name>A0A2M7PRV5_9BACT</name>
<comment type="catalytic activity">
    <reaction evidence="8 9">
        <text>L-serine + acetyl-CoA = O-acetyl-L-serine + CoA</text>
        <dbReference type="Rhea" id="RHEA:24560"/>
        <dbReference type="ChEBI" id="CHEBI:33384"/>
        <dbReference type="ChEBI" id="CHEBI:57287"/>
        <dbReference type="ChEBI" id="CHEBI:57288"/>
        <dbReference type="ChEBI" id="CHEBI:58340"/>
        <dbReference type="EC" id="2.3.1.30"/>
    </reaction>
</comment>
<evidence type="ECO:0000313" key="13">
    <source>
        <dbReference type="Proteomes" id="UP000231493"/>
    </source>
</evidence>
<dbReference type="Proteomes" id="UP000230646">
    <property type="component" value="Unassembled WGS sequence"/>
</dbReference>
<keyword evidence="7 9" id="KW-0012">Acyltransferase</keyword>
<evidence type="ECO:0000313" key="11">
    <source>
        <dbReference type="EMBL" id="PIY33350.1"/>
    </source>
</evidence>
<evidence type="ECO:0000313" key="12">
    <source>
        <dbReference type="Proteomes" id="UP000230646"/>
    </source>
</evidence>
<evidence type="ECO:0000256" key="6">
    <source>
        <dbReference type="ARBA" id="ARBA00022737"/>
    </source>
</evidence>
<dbReference type="AlphaFoldDB" id="A0A2M7PRV5"/>
<evidence type="ECO:0000256" key="4">
    <source>
        <dbReference type="ARBA" id="ARBA00022605"/>
    </source>
</evidence>
<proteinExistence type="inferred from homology"/>
<dbReference type="EMBL" id="PFIP01000090">
    <property type="protein sequence ID" value="PIX34258.1"/>
    <property type="molecule type" value="Genomic_DNA"/>
</dbReference>
<dbReference type="FunFam" id="1.10.3130.10:FF:000002">
    <property type="entry name" value="Serine acetyltransferase"/>
    <property type="match status" value="1"/>
</dbReference>
<comment type="similarity">
    <text evidence="2 9">Belongs to the transferase hexapeptide repeat family.</text>
</comment>
<dbReference type="InterPro" id="IPR005881">
    <property type="entry name" value="Ser_O-AcTrfase"/>
</dbReference>
<keyword evidence="4" id="KW-0028">Amino-acid biosynthesis</keyword>
<dbReference type="Gene3D" id="1.10.3130.10">
    <property type="entry name" value="serine acetyltransferase, domain 1"/>
    <property type="match status" value="1"/>
</dbReference>
<keyword evidence="5 9" id="KW-0808">Transferase</keyword>
<evidence type="ECO:0000313" key="10">
    <source>
        <dbReference type="EMBL" id="PIX34258.1"/>
    </source>
</evidence>
<keyword evidence="3" id="KW-0963">Cytoplasm</keyword>
<dbReference type="RefSeq" id="WP_406607025.1">
    <property type="nucleotide sequence ID" value="NZ_PFKO01000089.1"/>
</dbReference>
<gene>
    <name evidence="11" type="primary">cysE</name>
    <name evidence="11" type="ORF">COZ07_02505</name>
    <name evidence="10" type="ORF">COZ58_04635</name>
</gene>
<reference evidence="12 13" key="2">
    <citation type="submission" date="2017-09" db="EMBL/GenBank/DDBJ databases">
        <title>Depth-based differentiation of microbial function through sediment-hosted aquifers and enrichment of novel symbionts in the deep terrestrial subsurface.</title>
        <authorList>
            <person name="Probst A.J."/>
            <person name="Ladd B."/>
            <person name="Jarett J.K."/>
            <person name="Geller-Mcgrath D.E."/>
            <person name="Sieber C.M."/>
            <person name="Emerson J.B."/>
            <person name="Anantharaman K."/>
            <person name="Thomas B.C."/>
            <person name="Malmstrom R."/>
            <person name="Stieglmeier M."/>
            <person name="Klingl A."/>
            <person name="Woyke T."/>
            <person name="Ryan C.M."/>
            <person name="Banfield J.F."/>
        </authorList>
    </citation>
    <scope>NUCLEOTIDE SEQUENCE [LARGE SCALE GENOMIC DNA]</scope>
    <source>
        <strain evidence="11">CG_4_10_14_3_um_filter_34_13</strain>
    </source>
</reference>